<evidence type="ECO:0000313" key="10">
    <source>
        <dbReference type="EMBL" id="SVC70021.1"/>
    </source>
</evidence>
<dbReference type="InterPro" id="IPR050297">
    <property type="entry name" value="LipidA_mod_glycosyltrf_83"/>
</dbReference>
<proteinExistence type="predicted"/>
<feature type="transmembrane region" description="Helical" evidence="8">
    <location>
        <begin position="170"/>
        <end position="200"/>
    </location>
</feature>
<dbReference type="InterPro" id="IPR038731">
    <property type="entry name" value="RgtA/B/C-like"/>
</dbReference>
<protein>
    <recommendedName>
        <fullName evidence="9">Glycosyltransferase RgtA/B/C/D-like domain-containing protein</fullName>
    </recommendedName>
</protein>
<evidence type="ECO:0000256" key="6">
    <source>
        <dbReference type="ARBA" id="ARBA00022989"/>
    </source>
</evidence>
<feature type="transmembrane region" description="Helical" evidence="8">
    <location>
        <begin position="141"/>
        <end position="164"/>
    </location>
</feature>
<evidence type="ECO:0000256" key="8">
    <source>
        <dbReference type="SAM" id="Phobius"/>
    </source>
</evidence>
<evidence type="ECO:0000259" key="9">
    <source>
        <dbReference type="Pfam" id="PF13231"/>
    </source>
</evidence>
<keyword evidence="5 8" id="KW-0812">Transmembrane</keyword>
<organism evidence="10">
    <name type="scientific">marine metagenome</name>
    <dbReference type="NCBI Taxonomy" id="408172"/>
    <lineage>
        <taxon>unclassified sequences</taxon>
        <taxon>metagenomes</taxon>
        <taxon>ecological metagenomes</taxon>
    </lineage>
</organism>
<dbReference type="GO" id="GO:0005886">
    <property type="term" value="C:plasma membrane"/>
    <property type="evidence" value="ECO:0007669"/>
    <property type="project" value="UniProtKB-SubCell"/>
</dbReference>
<keyword evidence="4" id="KW-0808">Transferase</keyword>
<dbReference type="Pfam" id="PF13231">
    <property type="entry name" value="PMT_2"/>
    <property type="match status" value="1"/>
</dbReference>
<evidence type="ECO:0000256" key="5">
    <source>
        <dbReference type="ARBA" id="ARBA00022692"/>
    </source>
</evidence>
<dbReference type="PANTHER" id="PTHR33908:SF11">
    <property type="entry name" value="MEMBRANE PROTEIN"/>
    <property type="match status" value="1"/>
</dbReference>
<feature type="transmembrane region" description="Helical" evidence="8">
    <location>
        <begin position="20"/>
        <end position="39"/>
    </location>
</feature>
<feature type="non-terminal residue" evidence="10">
    <location>
        <position position="213"/>
    </location>
</feature>
<evidence type="ECO:0000256" key="2">
    <source>
        <dbReference type="ARBA" id="ARBA00022475"/>
    </source>
</evidence>
<feature type="domain" description="Glycosyltransferase RgtA/B/C/D-like" evidence="9">
    <location>
        <begin position="98"/>
        <end position="204"/>
    </location>
</feature>
<dbReference type="EMBL" id="UINC01105802">
    <property type="protein sequence ID" value="SVC70021.1"/>
    <property type="molecule type" value="Genomic_DNA"/>
</dbReference>
<evidence type="ECO:0000256" key="3">
    <source>
        <dbReference type="ARBA" id="ARBA00022676"/>
    </source>
</evidence>
<dbReference type="PANTHER" id="PTHR33908">
    <property type="entry name" value="MANNOSYLTRANSFERASE YKCB-RELATED"/>
    <property type="match status" value="1"/>
</dbReference>
<dbReference type="GO" id="GO:0016763">
    <property type="term" value="F:pentosyltransferase activity"/>
    <property type="evidence" value="ECO:0007669"/>
    <property type="project" value="TreeGrafter"/>
</dbReference>
<gene>
    <name evidence="10" type="ORF">METZ01_LOCUS322875</name>
</gene>
<keyword evidence="6 8" id="KW-1133">Transmembrane helix</keyword>
<keyword evidence="2" id="KW-1003">Cell membrane</keyword>
<sequence length="213" mass="24628">MSTKLSIVDTFENSTKKPIVFLALIGFAGLFLRLVYFPYDVPLFGDSQGYFWYAIDMSILNQLPSGHSIVNIGWPSFLSIIFQTMDSNYFLDYHNMQRFVGTVFSVATIFPVYFLCSMYFKKSYSLLGAALFVFEPRLIQNSFAGTPESMYVFLMALLLFLFLSTNFKKIYLAFAIVALLALVRYEGFLMIIPLSVVFFIRFRKQKKDLIKYI</sequence>
<accession>A0A382PDQ6</accession>
<keyword evidence="7 8" id="KW-0472">Membrane</keyword>
<reference evidence="10" key="1">
    <citation type="submission" date="2018-05" db="EMBL/GenBank/DDBJ databases">
        <authorList>
            <person name="Lanie J.A."/>
            <person name="Ng W.-L."/>
            <person name="Kazmierczak K.M."/>
            <person name="Andrzejewski T.M."/>
            <person name="Davidsen T.M."/>
            <person name="Wayne K.J."/>
            <person name="Tettelin H."/>
            <person name="Glass J.I."/>
            <person name="Rusch D."/>
            <person name="Podicherti R."/>
            <person name="Tsui H.-C.T."/>
            <person name="Winkler M.E."/>
        </authorList>
    </citation>
    <scope>NUCLEOTIDE SEQUENCE</scope>
</reference>
<dbReference type="GO" id="GO:0008610">
    <property type="term" value="P:lipid biosynthetic process"/>
    <property type="evidence" value="ECO:0007669"/>
    <property type="project" value="UniProtKB-ARBA"/>
</dbReference>
<evidence type="ECO:0000256" key="4">
    <source>
        <dbReference type="ARBA" id="ARBA00022679"/>
    </source>
</evidence>
<evidence type="ECO:0000256" key="7">
    <source>
        <dbReference type="ARBA" id="ARBA00023136"/>
    </source>
</evidence>
<name>A0A382PDQ6_9ZZZZ</name>
<feature type="transmembrane region" description="Helical" evidence="8">
    <location>
        <begin position="99"/>
        <end position="120"/>
    </location>
</feature>
<comment type="subcellular location">
    <subcellularLocation>
        <location evidence="1">Cell membrane</location>
        <topology evidence="1">Multi-pass membrane protein</topology>
    </subcellularLocation>
</comment>
<dbReference type="AlphaFoldDB" id="A0A382PDQ6"/>
<evidence type="ECO:0000256" key="1">
    <source>
        <dbReference type="ARBA" id="ARBA00004651"/>
    </source>
</evidence>
<keyword evidence="3" id="KW-0328">Glycosyltransferase</keyword>